<evidence type="ECO:0000256" key="1">
    <source>
        <dbReference type="SAM" id="MobiDB-lite"/>
    </source>
</evidence>
<dbReference type="VEuPathDB" id="TriTrypDB:LDHU3_33.0660"/>
<dbReference type="EMBL" id="RHLD01000006">
    <property type="protein sequence ID" value="TPP55646.1"/>
    <property type="molecule type" value="Genomic_DNA"/>
</dbReference>
<evidence type="ECO:0000313" key="3">
    <source>
        <dbReference type="EMBL" id="TPP55646.1"/>
    </source>
</evidence>
<dbReference type="VEuPathDB" id="TriTrypDB:LdCL_330009700"/>
<reference evidence="4" key="1">
    <citation type="submission" date="2019-02" db="EMBL/GenBank/DDBJ databases">
        <title>FDA dAtabase for Regulatory Grade micrObial Sequences (FDA-ARGOS): Supporting development and validation of Infectious Disease Dx tests.</title>
        <authorList>
            <person name="Duncan R."/>
            <person name="Fisher C."/>
            <person name="Tallon L."/>
            <person name="Sadzewicz L."/>
            <person name="Sengamalay N."/>
            <person name="Ott S."/>
            <person name="Godinez A."/>
            <person name="Nagaraj S."/>
            <person name="Vavikolanu K."/>
            <person name="Vyas G."/>
            <person name="Nadendla S."/>
            <person name="Aluvathingal J."/>
            <person name="Sichtig H."/>
        </authorList>
    </citation>
    <scope>NUCLEOTIDE SEQUENCE [LARGE SCALE GENOMIC DNA]</scope>
    <source>
        <strain evidence="4">FDAARGOS_360</strain>
    </source>
</reference>
<proteinExistence type="predicted"/>
<gene>
    <name evidence="3" type="ORF">CGC20_11200</name>
</gene>
<accession>A0A504Y4R6</accession>
<name>A0A504Y4R6_LEIDO</name>
<keyword evidence="2" id="KW-0812">Transmembrane</keyword>
<feature type="region of interest" description="Disordered" evidence="1">
    <location>
        <begin position="69"/>
        <end position="113"/>
    </location>
</feature>
<organism evidence="3 4">
    <name type="scientific">Leishmania donovani</name>
    <dbReference type="NCBI Taxonomy" id="5661"/>
    <lineage>
        <taxon>Eukaryota</taxon>
        <taxon>Discoba</taxon>
        <taxon>Euglenozoa</taxon>
        <taxon>Kinetoplastea</taxon>
        <taxon>Metakinetoplastina</taxon>
        <taxon>Trypanosomatida</taxon>
        <taxon>Trypanosomatidae</taxon>
        <taxon>Leishmaniinae</taxon>
        <taxon>Leishmania</taxon>
    </lineage>
</organism>
<evidence type="ECO:0000256" key="2">
    <source>
        <dbReference type="SAM" id="Phobius"/>
    </source>
</evidence>
<protein>
    <submittedName>
        <fullName evidence="3">Uncharacterized protein</fullName>
    </submittedName>
</protein>
<sequence>MRGISYVRRGELVRRRRRKRGETWDTLAECGVFEGPDPRLADFLPELIRHAPRPPPVDRTTDATASALEQDAECGSPGSGHAQQQGAALSSSHDAAPLQPHLPDESVEDSTSSVRIADGVSVMRANSMNSLFSFSPSGDFTWWSGTIPGLLACCALASMIIIGVCSSQRRAPAVLALMSAQQCSFLSSLQPPVAYMAWMNTCGAAHRGYAYPCMSQVDCVVLGPRCAPPSVLPQLLCVNTGDWEGETWDTLAECGVFEGPDPRLADFLPELIRHAPRPPPVDRTTDATASALEQDAECGSPGSGHAVPPGCLWSQSRSTLRRLRMRMFSDLLRVWNGRIEGG</sequence>
<dbReference type="Proteomes" id="UP000318821">
    <property type="component" value="Unassembled WGS sequence"/>
</dbReference>
<feature type="compositionally biased region" description="Polar residues" evidence="1">
    <location>
        <begin position="81"/>
        <end position="93"/>
    </location>
</feature>
<dbReference type="AlphaFoldDB" id="A0A504Y4R6"/>
<keyword evidence="2" id="KW-1133">Transmembrane helix</keyword>
<keyword evidence="2" id="KW-0472">Membrane</keyword>
<feature type="transmembrane region" description="Helical" evidence="2">
    <location>
        <begin position="140"/>
        <end position="165"/>
    </location>
</feature>
<evidence type="ECO:0000313" key="4">
    <source>
        <dbReference type="Proteomes" id="UP000318821"/>
    </source>
</evidence>
<comment type="caution">
    <text evidence="3">The sequence shown here is derived from an EMBL/GenBank/DDBJ whole genome shotgun (WGS) entry which is preliminary data.</text>
</comment>